<evidence type="ECO:0000259" key="1">
    <source>
        <dbReference type="Pfam" id="PF07883"/>
    </source>
</evidence>
<dbReference type="InterPro" id="IPR011051">
    <property type="entry name" value="RmlC_Cupin_sf"/>
</dbReference>
<evidence type="ECO:0000313" key="2">
    <source>
        <dbReference type="EMBL" id="PLT81248.1"/>
    </source>
</evidence>
<protein>
    <recommendedName>
        <fullName evidence="1">Cupin type-2 domain-containing protein</fullName>
    </recommendedName>
</protein>
<dbReference type="SUPFAM" id="SSF51182">
    <property type="entry name" value="RmlC-like cupins"/>
    <property type="match status" value="1"/>
</dbReference>
<accession>A0A2N5PWH8</accession>
<dbReference type="AlphaFoldDB" id="A0A2N5PWH8"/>
<comment type="caution">
    <text evidence="2">The sequence shown here is derived from an EMBL/GenBank/DDBJ whole genome shotgun (WGS) entry which is preliminary data.</text>
</comment>
<proteinExistence type="predicted"/>
<dbReference type="Gene3D" id="2.60.120.10">
    <property type="entry name" value="Jelly Rolls"/>
    <property type="match status" value="1"/>
</dbReference>
<feature type="domain" description="Cupin type-2" evidence="1">
    <location>
        <begin position="51"/>
        <end position="126"/>
    </location>
</feature>
<name>A0A2N5PWH8_MEDGN</name>
<organism evidence="2 3">
    <name type="scientific">Mediterraneibacter gnavus</name>
    <name type="common">Ruminococcus gnavus</name>
    <dbReference type="NCBI Taxonomy" id="33038"/>
    <lineage>
        <taxon>Bacteria</taxon>
        <taxon>Bacillati</taxon>
        <taxon>Bacillota</taxon>
        <taxon>Clostridia</taxon>
        <taxon>Lachnospirales</taxon>
        <taxon>Lachnospiraceae</taxon>
        <taxon>Mediterraneibacter</taxon>
    </lineage>
</organism>
<dbReference type="RefSeq" id="WP_101883002.1">
    <property type="nucleotide sequence ID" value="NZ_NIHW01000055.1"/>
</dbReference>
<dbReference type="Pfam" id="PF07883">
    <property type="entry name" value="Cupin_2"/>
    <property type="match status" value="1"/>
</dbReference>
<sequence>MYVNGNSYGNRTPDIKDYGAEPLIVNIDCFAKQNPYYRTALWTGNHLQVTLMSIPVCGDIGLEMHSNLDQFICIEDGYALVMIGKSKAVLNYQQRVNSNHAVIIPAGTWHNIINIGKTPLKLYSIYAPPQHPFGTVHKTKEAAEDAGKY</sequence>
<dbReference type="EMBL" id="NIHW01000055">
    <property type="protein sequence ID" value="PLT81248.1"/>
    <property type="molecule type" value="Genomic_DNA"/>
</dbReference>
<dbReference type="InterPro" id="IPR052538">
    <property type="entry name" value="Flavonoid_dioxygenase-like"/>
</dbReference>
<dbReference type="Proteomes" id="UP000234840">
    <property type="component" value="Unassembled WGS sequence"/>
</dbReference>
<dbReference type="InterPro" id="IPR013096">
    <property type="entry name" value="Cupin_2"/>
</dbReference>
<dbReference type="PANTHER" id="PTHR43346:SF1">
    <property type="entry name" value="QUERCETIN 2,3-DIOXYGENASE-RELATED"/>
    <property type="match status" value="1"/>
</dbReference>
<dbReference type="InterPro" id="IPR014710">
    <property type="entry name" value="RmlC-like_jellyroll"/>
</dbReference>
<dbReference type="CDD" id="cd02223">
    <property type="entry name" value="cupin_Bh2720-like"/>
    <property type="match status" value="1"/>
</dbReference>
<gene>
    <name evidence="2" type="ORF">CDL20_14405</name>
</gene>
<dbReference type="PANTHER" id="PTHR43346">
    <property type="entry name" value="LIGAND BINDING DOMAIN PROTEIN, PUTATIVE (AFU_ORTHOLOGUE AFUA_6G14370)-RELATED"/>
    <property type="match status" value="1"/>
</dbReference>
<reference evidence="2 3" key="1">
    <citation type="journal article" date="2017" name="Genome Med.">
        <title>A novel Ruminococcus gnavus clade enriched in inflammatory bowel disease patients.</title>
        <authorList>
            <person name="Hall A.B."/>
            <person name="Yassour M."/>
            <person name="Sauk J."/>
            <person name="Garner A."/>
            <person name="Jiang X."/>
            <person name="Arthur T."/>
            <person name="Lagoudas G.K."/>
            <person name="Vatanen T."/>
            <person name="Fornelos N."/>
            <person name="Wilson R."/>
            <person name="Bertha M."/>
            <person name="Cohen M."/>
            <person name="Garber J."/>
            <person name="Khalili H."/>
            <person name="Gevers D."/>
            <person name="Ananthakrishnan A.N."/>
            <person name="Kugathasan S."/>
            <person name="Lander E.S."/>
            <person name="Blainey P."/>
            <person name="Vlamakis H."/>
            <person name="Xavier R.J."/>
            <person name="Huttenhower C."/>
        </authorList>
    </citation>
    <scope>NUCLEOTIDE SEQUENCE [LARGE SCALE GENOMIC DNA]</scope>
    <source>
        <strain evidence="2 3">RJX1128</strain>
    </source>
</reference>
<evidence type="ECO:0000313" key="3">
    <source>
        <dbReference type="Proteomes" id="UP000234840"/>
    </source>
</evidence>